<organism evidence="2 3">
    <name type="scientific">Salinispora tropica (strain ATCC BAA-916 / DSM 44818 / JCM 13857 / NBRC 105044 / CNB-440)</name>
    <dbReference type="NCBI Taxonomy" id="369723"/>
    <lineage>
        <taxon>Bacteria</taxon>
        <taxon>Bacillati</taxon>
        <taxon>Actinomycetota</taxon>
        <taxon>Actinomycetes</taxon>
        <taxon>Micromonosporales</taxon>
        <taxon>Micromonosporaceae</taxon>
        <taxon>Salinispora</taxon>
    </lineage>
</organism>
<feature type="compositionally biased region" description="Basic and acidic residues" evidence="1">
    <location>
        <begin position="75"/>
        <end position="87"/>
    </location>
</feature>
<dbReference type="KEGG" id="stp:Strop_0525"/>
<sequence>MRVIIFVPDSRGSARTRRVIQREVVAQGHVVVGATSAPAEAMAAWRSQVADSIAGRPDHLIQLADDWALPITSRSRPDACADTEKSTAHGRSRAKPSRARRYRRLPGGSALRTR</sequence>
<dbReference type="Proteomes" id="UP000000235">
    <property type="component" value="Chromosome"/>
</dbReference>
<gene>
    <name evidence="2" type="ordered locus">Strop_0525</name>
</gene>
<evidence type="ECO:0000256" key="1">
    <source>
        <dbReference type="SAM" id="MobiDB-lite"/>
    </source>
</evidence>
<feature type="region of interest" description="Disordered" evidence="1">
    <location>
        <begin position="74"/>
        <end position="114"/>
    </location>
</feature>
<evidence type="ECO:0000313" key="3">
    <source>
        <dbReference type="Proteomes" id="UP000000235"/>
    </source>
</evidence>
<name>A4X2A9_SALTO</name>
<feature type="compositionally biased region" description="Basic residues" evidence="1">
    <location>
        <begin position="88"/>
        <end position="104"/>
    </location>
</feature>
<proteinExistence type="predicted"/>
<dbReference type="EMBL" id="CP000667">
    <property type="protein sequence ID" value="ABP53009.1"/>
    <property type="molecule type" value="Genomic_DNA"/>
</dbReference>
<dbReference type="AlphaFoldDB" id="A4X2A9"/>
<keyword evidence="3" id="KW-1185">Reference proteome</keyword>
<evidence type="ECO:0000313" key="2">
    <source>
        <dbReference type="EMBL" id="ABP53009.1"/>
    </source>
</evidence>
<reference evidence="3" key="1">
    <citation type="journal article" date="2007" name="Proc. Natl. Acad. Sci. U.S.A.">
        <title>Genome sequencing reveals complex secondary metabolome in the marine actinomycete Salinispora tropica.</title>
        <authorList>
            <person name="Udwary D.W."/>
            <person name="Zeigler L."/>
            <person name="Asolkar R.N."/>
            <person name="Singan V."/>
            <person name="Lapidus A."/>
            <person name="Fenical W."/>
            <person name="Jensen P.R."/>
            <person name="Moore B.S."/>
        </authorList>
    </citation>
    <scope>NUCLEOTIDE SEQUENCE [LARGE SCALE GENOMIC DNA]</scope>
    <source>
        <strain evidence="3">ATCC BAA-916 / DSM 44818 / CNB-440</strain>
    </source>
</reference>
<protein>
    <submittedName>
        <fullName evidence="2">Uncharacterized protein</fullName>
    </submittedName>
</protein>
<accession>A4X2A9</accession>
<dbReference type="HOGENOM" id="CLU_2119397_0_0_11"/>